<evidence type="ECO:0000313" key="1">
    <source>
        <dbReference type="EMBL" id="KKM23042.1"/>
    </source>
</evidence>
<dbReference type="EMBL" id="LAZR01013208">
    <property type="protein sequence ID" value="KKM23042.1"/>
    <property type="molecule type" value="Genomic_DNA"/>
</dbReference>
<accession>A0A0F9I6A1</accession>
<sequence length="144" mass="15581">MKKPLALFIIALVFSGCSKAMEIKDTEPPEKLLPLALKVGDKMPDMSGIEVTERLPWFNLLLGKSGERHFTGLFGGVWTMEAFLFCDGELSEKPFGHYASVLDIVYLDPDMDGEIDEVVLGASKPPIATVGATAPDCPPPATDI</sequence>
<reference evidence="1" key="1">
    <citation type="journal article" date="2015" name="Nature">
        <title>Complex archaea that bridge the gap between prokaryotes and eukaryotes.</title>
        <authorList>
            <person name="Spang A."/>
            <person name="Saw J.H."/>
            <person name="Jorgensen S.L."/>
            <person name="Zaremba-Niedzwiedzka K."/>
            <person name="Martijn J."/>
            <person name="Lind A.E."/>
            <person name="van Eijk R."/>
            <person name="Schleper C."/>
            <person name="Guy L."/>
            <person name="Ettema T.J."/>
        </authorList>
    </citation>
    <scope>NUCLEOTIDE SEQUENCE</scope>
</reference>
<organism evidence="1">
    <name type="scientific">marine sediment metagenome</name>
    <dbReference type="NCBI Taxonomy" id="412755"/>
    <lineage>
        <taxon>unclassified sequences</taxon>
        <taxon>metagenomes</taxon>
        <taxon>ecological metagenomes</taxon>
    </lineage>
</organism>
<dbReference type="AlphaFoldDB" id="A0A0F9I6A1"/>
<proteinExistence type="predicted"/>
<name>A0A0F9I6A1_9ZZZZ</name>
<dbReference type="PROSITE" id="PS51257">
    <property type="entry name" value="PROKAR_LIPOPROTEIN"/>
    <property type="match status" value="1"/>
</dbReference>
<gene>
    <name evidence="1" type="ORF">LCGC14_1619210</name>
</gene>
<protein>
    <recommendedName>
        <fullName evidence="2">Lipoprotein</fullName>
    </recommendedName>
</protein>
<evidence type="ECO:0008006" key="2">
    <source>
        <dbReference type="Google" id="ProtNLM"/>
    </source>
</evidence>
<comment type="caution">
    <text evidence="1">The sequence shown here is derived from an EMBL/GenBank/DDBJ whole genome shotgun (WGS) entry which is preliminary data.</text>
</comment>